<reference evidence="1 2" key="1">
    <citation type="submission" date="2023-10" db="EMBL/GenBank/DDBJ databases">
        <title>Draft genome sequence of Xylaria bambusicola isolate GMP-LS, the root and basal stem rot pathogen of sugarcane in Indonesia.</title>
        <authorList>
            <person name="Selvaraj P."/>
            <person name="Muralishankar V."/>
            <person name="Muruganantham S."/>
            <person name="Sp S."/>
            <person name="Haryani S."/>
            <person name="Lau K.J.X."/>
            <person name="Naqvi N.I."/>
        </authorList>
    </citation>
    <scope>NUCLEOTIDE SEQUENCE [LARGE SCALE GENOMIC DNA]</scope>
    <source>
        <strain evidence="1">GMP-LS</strain>
    </source>
</reference>
<dbReference type="Proteomes" id="UP001305414">
    <property type="component" value="Unassembled WGS sequence"/>
</dbReference>
<dbReference type="EMBL" id="JAWHQM010000038">
    <property type="protein sequence ID" value="KAK5634061.1"/>
    <property type="molecule type" value="Genomic_DNA"/>
</dbReference>
<comment type="caution">
    <text evidence="1">The sequence shown here is derived from an EMBL/GenBank/DDBJ whole genome shotgun (WGS) entry which is preliminary data.</text>
</comment>
<accession>A0AAN7UXB7</accession>
<name>A0AAN7UXB7_9PEZI</name>
<keyword evidence="2" id="KW-1185">Reference proteome</keyword>
<dbReference type="AlphaFoldDB" id="A0AAN7UXB7"/>
<evidence type="ECO:0000313" key="1">
    <source>
        <dbReference type="EMBL" id="KAK5634061.1"/>
    </source>
</evidence>
<proteinExistence type="predicted"/>
<organism evidence="1 2">
    <name type="scientific">Xylaria bambusicola</name>
    <dbReference type="NCBI Taxonomy" id="326684"/>
    <lineage>
        <taxon>Eukaryota</taxon>
        <taxon>Fungi</taxon>
        <taxon>Dikarya</taxon>
        <taxon>Ascomycota</taxon>
        <taxon>Pezizomycotina</taxon>
        <taxon>Sordariomycetes</taxon>
        <taxon>Xylariomycetidae</taxon>
        <taxon>Xylariales</taxon>
        <taxon>Xylariaceae</taxon>
        <taxon>Xylaria</taxon>
    </lineage>
</organism>
<evidence type="ECO:0000313" key="2">
    <source>
        <dbReference type="Proteomes" id="UP001305414"/>
    </source>
</evidence>
<gene>
    <name evidence="1" type="ORF">RRF57_009775</name>
</gene>
<protein>
    <submittedName>
        <fullName evidence="1">Uncharacterized protein</fullName>
    </submittedName>
</protein>
<sequence>MPPRRPFRARPYQPDVGRPDFPVFSRATILDNGLIGEKPRGKAQLEASRHIPSPREAENDVYALNSLQLRREWALEPLSVQIPIEYLRDNLPPDARKLVGIAICGSPYIFSCNHDVIDRRTRKLYRVWPEFWETFRTSEYVFWPIEVTKGYFVTAVFHMEKGVMIDPDYDPENDPFDSPPIVPSPEYSVIGAWSIVDGQRSEEAQERLEHVRICIEDILEWEGITFDDDAFMVHEGRDGEQWNEPWVPPPNPGEEEWSSGIRAFALVRQLIQRVLDTYCSQGEYSEAFFRQPTCGWINVDQVRYEMMGICAINSIEDMNWNARLAVECIESITTLEGHEPFRAGLLAPSNEEKEAYIPESDINGNPVAL</sequence>